<protein>
    <recommendedName>
        <fullName evidence="4">L-ornithine N(5)-oxygenase</fullName>
    </recommendedName>
</protein>
<organism evidence="2 3">
    <name type="scientific">Polarella glacialis</name>
    <name type="common">Dinoflagellate</name>
    <dbReference type="NCBI Taxonomy" id="89957"/>
    <lineage>
        <taxon>Eukaryota</taxon>
        <taxon>Sar</taxon>
        <taxon>Alveolata</taxon>
        <taxon>Dinophyceae</taxon>
        <taxon>Suessiales</taxon>
        <taxon>Suessiaceae</taxon>
        <taxon>Polarella</taxon>
    </lineage>
</organism>
<dbReference type="Proteomes" id="UP000626109">
    <property type="component" value="Unassembled WGS sequence"/>
</dbReference>
<dbReference type="GO" id="GO:0005788">
    <property type="term" value="C:endoplasmic reticulum lumen"/>
    <property type="evidence" value="ECO:0007669"/>
    <property type="project" value="TreeGrafter"/>
</dbReference>
<evidence type="ECO:0000256" key="1">
    <source>
        <dbReference type="ARBA" id="ARBA00023002"/>
    </source>
</evidence>
<accession>A0A813KEL5</accession>
<dbReference type="PANTHER" id="PTHR43539">
    <property type="entry name" value="FLAVIN-BINDING MONOOXYGENASE-LIKE PROTEIN (AFU_ORTHOLOGUE AFUA_4G09220)"/>
    <property type="match status" value="1"/>
</dbReference>
<dbReference type="GO" id="GO:0004497">
    <property type="term" value="F:monooxygenase activity"/>
    <property type="evidence" value="ECO:0007669"/>
    <property type="project" value="TreeGrafter"/>
</dbReference>
<dbReference type="SUPFAM" id="SSF51905">
    <property type="entry name" value="FAD/NAD(P)-binding domain"/>
    <property type="match status" value="1"/>
</dbReference>
<keyword evidence="1" id="KW-0560">Oxidoreductase</keyword>
<name>A0A813KEL5_POLGL</name>
<gene>
    <name evidence="2" type="ORF">PGLA2088_LOCUS32064</name>
</gene>
<reference evidence="2" key="1">
    <citation type="submission" date="2021-02" db="EMBL/GenBank/DDBJ databases">
        <authorList>
            <person name="Dougan E. K."/>
            <person name="Rhodes N."/>
            <person name="Thang M."/>
            <person name="Chan C."/>
        </authorList>
    </citation>
    <scope>NUCLEOTIDE SEQUENCE</scope>
</reference>
<dbReference type="PANTHER" id="PTHR43539:SF23">
    <property type="entry name" value="FAD-DEPENDENT OXIDOREDUCTASE DOMAIN-CONTAINING PROTEIN 2"/>
    <property type="match status" value="1"/>
</dbReference>
<evidence type="ECO:0000313" key="3">
    <source>
        <dbReference type="Proteomes" id="UP000626109"/>
    </source>
</evidence>
<dbReference type="InterPro" id="IPR036188">
    <property type="entry name" value="FAD/NAD-bd_sf"/>
</dbReference>
<dbReference type="Gene3D" id="3.50.50.60">
    <property type="entry name" value="FAD/NAD(P)-binding domain"/>
    <property type="match status" value="2"/>
</dbReference>
<comment type="caution">
    <text evidence="2">The sequence shown here is derived from an EMBL/GenBank/DDBJ whole genome shotgun (WGS) entry which is preliminary data.</text>
</comment>
<dbReference type="Pfam" id="PF13738">
    <property type="entry name" value="Pyr_redox_3"/>
    <property type="match status" value="1"/>
</dbReference>
<dbReference type="GO" id="GO:0050660">
    <property type="term" value="F:flavin adenine dinucleotide binding"/>
    <property type="evidence" value="ECO:0007669"/>
    <property type="project" value="TreeGrafter"/>
</dbReference>
<sequence>MAHPIRQHSVCIIGAGPGGLQLGHFLRHDQSELSDYAVFERTSTAGSFFKKFPIHRMLISLNKRNTRSQSSEFRMRHDWNSLLGTKRAGAKPMTERSREFYPDAGILAEYLQDFAKEQADAIEYGTEVQRIERATEGFQLELRKNSTVAEFRLCKHVVMATGLQKSHIPEAIVGVKLMTGYEELPATGSKFENQTVLIWGFGNAAHETARELQKYTQAITLLHRRPMLRPGTSMADQAQVASGLPRFAFFTHYPGDIRTVTMQIYDSYLLKALDVKLPYSADEEEPVFLRCLGSMLCVWVSRSERCAGAGVERRILPDLVVSADSNRRCAVEIGAFDPEHSLAEPVMRMLRNLTGQGLAMEGRDFEWGQPRDSRKSSALPSRLAELGHRNVEEYLEVRKKEGLALNSAFGLKGRRLEFDSGFLESTQGQPLLDLIAQLRPRLAQDPLRHPFDVAVRCLGWRVDDSMLEESLQRQLTQGSSFGFGGGSSPPPGKYPKMESGYQAMGVPGLYFAGSLGHGRDYRRSAGGFIHGFRYTARALHRILRRDQLGAGWPNRTFELNEASSRSRWMRLVLERINEAAGPYQMFGELGDVILFQQSSTGLLAEYLEELPMAYAQEDRFLASKPRIIVSFNYGRRFNMPLTCPAPER</sequence>
<evidence type="ECO:0008006" key="4">
    <source>
        <dbReference type="Google" id="ProtNLM"/>
    </source>
</evidence>
<proteinExistence type="predicted"/>
<dbReference type="EMBL" id="CAJNNW010029811">
    <property type="protein sequence ID" value="CAE8701600.1"/>
    <property type="molecule type" value="Genomic_DNA"/>
</dbReference>
<dbReference type="GO" id="GO:0036503">
    <property type="term" value="P:ERAD pathway"/>
    <property type="evidence" value="ECO:0007669"/>
    <property type="project" value="TreeGrafter"/>
</dbReference>
<evidence type="ECO:0000313" key="2">
    <source>
        <dbReference type="EMBL" id="CAE8701600.1"/>
    </source>
</evidence>
<dbReference type="InterPro" id="IPR050982">
    <property type="entry name" value="Auxin_biosynth/cation_transpt"/>
</dbReference>
<dbReference type="AlphaFoldDB" id="A0A813KEL5"/>